<dbReference type="GO" id="GO:0006189">
    <property type="term" value="P:'de novo' IMP biosynthetic process"/>
    <property type="evidence" value="ECO:0007669"/>
    <property type="project" value="UniProtKB-UniRule"/>
</dbReference>
<keyword evidence="7 15" id="KW-0547">Nucleotide-binding</keyword>
<keyword evidence="10" id="KW-0464">Manganese</keyword>
<comment type="catalytic activity">
    <reaction evidence="14">
        <text>5-phospho-beta-D-ribosylamine + glycine + ATP = N(1)-(5-phospho-beta-D-ribosyl)glycinamide + ADP + phosphate + H(+)</text>
        <dbReference type="Rhea" id="RHEA:17453"/>
        <dbReference type="ChEBI" id="CHEBI:15378"/>
        <dbReference type="ChEBI" id="CHEBI:30616"/>
        <dbReference type="ChEBI" id="CHEBI:43474"/>
        <dbReference type="ChEBI" id="CHEBI:57305"/>
        <dbReference type="ChEBI" id="CHEBI:58681"/>
        <dbReference type="ChEBI" id="CHEBI:143788"/>
        <dbReference type="ChEBI" id="CHEBI:456216"/>
        <dbReference type="EC" id="6.3.4.13"/>
    </reaction>
</comment>
<comment type="pathway">
    <text evidence="3 14">Purine metabolism; IMP biosynthesis via de novo pathway; N(1)-(5-phospho-D-ribosyl)glycinamide from 5-phospho-alpha-D-ribose 1-diphosphate: step 2/2.</text>
</comment>
<dbReference type="EMBL" id="MWAK01000058">
    <property type="protein sequence ID" value="OPZ92922.1"/>
    <property type="molecule type" value="Genomic_DNA"/>
</dbReference>
<dbReference type="GO" id="GO:0005524">
    <property type="term" value="F:ATP binding"/>
    <property type="evidence" value="ECO:0007669"/>
    <property type="project" value="UniProtKB-UniRule"/>
</dbReference>
<dbReference type="InterPro" id="IPR020561">
    <property type="entry name" value="PRibGlycinamid_synth_ATP-grasp"/>
</dbReference>
<dbReference type="FunFam" id="3.40.50.20:FF:000006">
    <property type="entry name" value="Phosphoribosylamine--glycine ligase, chloroplastic"/>
    <property type="match status" value="1"/>
</dbReference>
<dbReference type="PROSITE" id="PS00184">
    <property type="entry name" value="GARS"/>
    <property type="match status" value="1"/>
</dbReference>
<sequence>MKCLVIGSGGREHALAWKLRQSKQVSELFIAPGNGGTADFGVNLEIRADDIDGLAGFARDQAIDLTVIGPEAPLAAGLADRLQAEGRPVFGPSAAAARLETSKVFAKEFMHRHRIPTAEFQTADSLAEGRALLAAWKGKPAVIKADGLAAGKGVFICETEAEKEAALEAILVRQEFGAAGRRVVFEEKLTGEEASLLVLTDGRSYHPLVPAQDHKKIGAGETGPNTGGMGAVAPNPFLDPGLVRRVENESVIPTLAGLESEGMRYRGILYVGLILTPEGPRVLEYNARFGDPETQVVLPLLENDLAELLLAAATDRLAETGPRFSGRSACSVVMASAGYPGRYRIGYRINGLAAAAARKDVLVFHAGTRLENGRPVTAGGRVLNVTGLADRLPEAVKLAYRAVAEISFEGACFRADIGRKAVGRLEETAAAA</sequence>
<dbReference type="InterPro" id="IPR011054">
    <property type="entry name" value="Rudment_hybrid_motif"/>
</dbReference>
<reference evidence="17" key="1">
    <citation type="submission" date="2017-02" db="EMBL/GenBank/DDBJ databases">
        <title>Delving into the versatile metabolic prowess of the omnipresent phylum Bacteroidetes.</title>
        <authorList>
            <person name="Nobu M.K."/>
            <person name="Mei R."/>
            <person name="Narihiro T."/>
            <person name="Kuroda K."/>
            <person name="Liu W.-T."/>
        </authorList>
    </citation>
    <scope>NUCLEOTIDE SEQUENCE</scope>
    <source>
        <strain evidence="17">ADurb.Bin417</strain>
    </source>
</reference>
<dbReference type="InterPro" id="IPR013815">
    <property type="entry name" value="ATP_grasp_subdomain_1"/>
</dbReference>
<dbReference type="Gene3D" id="3.40.50.20">
    <property type="match status" value="1"/>
</dbReference>
<dbReference type="NCBIfam" id="TIGR00877">
    <property type="entry name" value="purD"/>
    <property type="match status" value="1"/>
</dbReference>
<protein>
    <recommendedName>
        <fullName evidence="4 14">Phosphoribosylamine--glycine ligase</fullName>
        <ecNumber evidence="4 14">6.3.4.13</ecNumber>
    </recommendedName>
    <alternativeName>
        <fullName evidence="14">GARS</fullName>
    </alternativeName>
    <alternativeName>
        <fullName evidence="12 14">Glycinamide ribonucleotide synthetase</fullName>
    </alternativeName>
    <alternativeName>
        <fullName evidence="13 14">Phosphoribosylglycinamide synthetase</fullName>
    </alternativeName>
</protein>
<evidence type="ECO:0000256" key="15">
    <source>
        <dbReference type="PROSITE-ProRule" id="PRU00409"/>
    </source>
</evidence>
<evidence type="ECO:0000256" key="11">
    <source>
        <dbReference type="ARBA" id="ARBA00038345"/>
    </source>
</evidence>
<dbReference type="InterPro" id="IPR020562">
    <property type="entry name" value="PRibGlycinamide_synth_N"/>
</dbReference>
<evidence type="ECO:0000259" key="16">
    <source>
        <dbReference type="PROSITE" id="PS50975"/>
    </source>
</evidence>
<dbReference type="Gene3D" id="3.30.1490.20">
    <property type="entry name" value="ATP-grasp fold, A domain"/>
    <property type="match status" value="1"/>
</dbReference>
<dbReference type="SMART" id="SM01209">
    <property type="entry name" value="GARS_A"/>
    <property type="match status" value="1"/>
</dbReference>
<evidence type="ECO:0000256" key="8">
    <source>
        <dbReference type="ARBA" id="ARBA00022755"/>
    </source>
</evidence>
<dbReference type="EC" id="6.3.4.13" evidence="4 14"/>
<evidence type="ECO:0000256" key="9">
    <source>
        <dbReference type="ARBA" id="ARBA00022840"/>
    </source>
</evidence>
<dbReference type="Proteomes" id="UP000485484">
    <property type="component" value="Unassembled WGS sequence"/>
</dbReference>
<evidence type="ECO:0000256" key="2">
    <source>
        <dbReference type="ARBA" id="ARBA00001946"/>
    </source>
</evidence>
<dbReference type="UniPathway" id="UPA00074">
    <property type="reaction ID" value="UER00125"/>
</dbReference>
<dbReference type="InterPro" id="IPR037123">
    <property type="entry name" value="PRibGlycinamide_synth_C_sf"/>
</dbReference>
<evidence type="ECO:0000256" key="5">
    <source>
        <dbReference type="ARBA" id="ARBA00022598"/>
    </source>
</evidence>
<evidence type="ECO:0000256" key="14">
    <source>
        <dbReference type="HAMAP-Rule" id="MF_00138"/>
    </source>
</evidence>
<evidence type="ECO:0000256" key="6">
    <source>
        <dbReference type="ARBA" id="ARBA00022723"/>
    </source>
</evidence>
<proteinExistence type="inferred from homology"/>
<dbReference type="InterPro" id="IPR016185">
    <property type="entry name" value="PreATP-grasp_dom_sf"/>
</dbReference>
<dbReference type="PANTHER" id="PTHR43472:SF1">
    <property type="entry name" value="PHOSPHORIBOSYLAMINE--GLYCINE LIGASE, CHLOROPLASTIC"/>
    <property type="match status" value="1"/>
</dbReference>
<dbReference type="SUPFAM" id="SSF56059">
    <property type="entry name" value="Glutathione synthetase ATP-binding domain-like"/>
    <property type="match status" value="1"/>
</dbReference>
<comment type="cofactor">
    <cofactor evidence="2">
        <name>Mg(2+)</name>
        <dbReference type="ChEBI" id="CHEBI:18420"/>
    </cofactor>
</comment>
<dbReference type="Pfam" id="PF02843">
    <property type="entry name" value="GARS_C"/>
    <property type="match status" value="1"/>
</dbReference>
<organism evidence="17">
    <name type="scientific">candidate division TA06 bacterium ADurb.Bin417</name>
    <dbReference type="NCBI Taxonomy" id="1852828"/>
    <lineage>
        <taxon>Bacteria</taxon>
        <taxon>Bacteria division TA06</taxon>
    </lineage>
</organism>
<dbReference type="GO" id="GO:0046872">
    <property type="term" value="F:metal ion binding"/>
    <property type="evidence" value="ECO:0007669"/>
    <property type="project" value="UniProtKB-KW"/>
</dbReference>
<dbReference type="SUPFAM" id="SSF51246">
    <property type="entry name" value="Rudiment single hybrid motif"/>
    <property type="match status" value="1"/>
</dbReference>
<comment type="similarity">
    <text evidence="11 14">Belongs to the GARS family.</text>
</comment>
<keyword evidence="9 15" id="KW-0067">ATP-binding</keyword>
<evidence type="ECO:0000256" key="3">
    <source>
        <dbReference type="ARBA" id="ARBA00005174"/>
    </source>
</evidence>
<evidence type="ECO:0000313" key="17">
    <source>
        <dbReference type="EMBL" id="OPZ92922.1"/>
    </source>
</evidence>
<dbReference type="InterPro" id="IPR000115">
    <property type="entry name" value="PRibGlycinamide_synth"/>
</dbReference>
<dbReference type="SMART" id="SM01210">
    <property type="entry name" value="GARS_C"/>
    <property type="match status" value="1"/>
</dbReference>
<keyword evidence="8 14" id="KW-0658">Purine biosynthesis</keyword>
<dbReference type="Pfam" id="PF01071">
    <property type="entry name" value="GARS_A"/>
    <property type="match status" value="1"/>
</dbReference>
<accession>A0A1V5MIK3</accession>
<dbReference type="Gene3D" id="3.30.470.20">
    <property type="entry name" value="ATP-grasp fold, B domain"/>
    <property type="match status" value="1"/>
</dbReference>
<dbReference type="GO" id="GO:0004637">
    <property type="term" value="F:phosphoribosylamine-glycine ligase activity"/>
    <property type="evidence" value="ECO:0007669"/>
    <property type="project" value="UniProtKB-UniRule"/>
</dbReference>
<evidence type="ECO:0000256" key="1">
    <source>
        <dbReference type="ARBA" id="ARBA00001936"/>
    </source>
</evidence>
<evidence type="ECO:0000256" key="12">
    <source>
        <dbReference type="ARBA" id="ARBA00042242"/>
    </source>
</evidence>
<dbReference type="FunFam" id="3.90.600.10:FF:000001">
    <property type="entry name" value="Trifunctional purine biosynthetic protein adenosine-3"/>
    <property type="match status" value="1"/>
</dbReference>
<dbReference type="InterPro" id="IPR020560">
    <property type="entry name" value="PRibGlycinamide_synth_C-dom"/>
</dbReference>
<dbReference type="InterPro" id="IPR020559">
    <property type="entry name" value="PRibGlycinamide_synth_CS"/>
</dbReference>
<evidence type="ECO:0000256" key="13">
    <source>
        <dbReference type="ARBA" id="ARBA00042864"/>
    </source>
</evidence>
<dbReference type="PROSITE" id="PS50975">
    <property type="entry name" value="ATP_GRASP"/>
    <property type="match status" value="1"/>
</dbReference>
<gene>
    <name evidence="14 17" type="primary">purD</name>
    <name evidence="17" type="ORF">BWY73_00574</name>
</gene>
<feature type="domain" description="ATP-grasp" evidence="16">
    <location>
        <begin position="107"/>
        <end position="314"/>
    </location>
</feature>
<dbReference type="PANTHER" id="PTHR43472">
    <property type="entry name" value="PHOSPHORIBOSYLAMINE--GLYCINE LIGASE"/>
    <property type="match status" value="1"/>
</dbReference>
<dbReference type="Pfam" id="PF02844">
    <property type="entry name" value="GARS_N"/>
    <property type="match status" value="1"/>
</dbReference>
<comment type="cofactor">
    <cofactor evidence="1">
        <name>Mn(2+)</name>
        <dbReference type="ChEBI" id="CHEBI:29035"/>
    </cofactor>
</comment>
<keyword evidence="5 14" id="KW-0436">Ligase</keyword>
<keyword evidence="6" id="KW-0479">Metal-binding</keyword>
<evidence type="ECO:0000256" key="7">
    <source>
        <dbReference type="ARBA" id="ARBA00022741"/>
    </source>
</evidence>
<name>A0A1V5MIK3_UNCT6</name>
<comment type="caution">
    <text evidence="17">The sequence shown here is derived from an EMBL/GenBank/DDBJ whole genome shotgun (WGS) entry which is preliminary data.</text>
</comment>
<dbReference type="HAMAP" id="MF_00138">
    <property type="entry name" value="GARS"/>
    <property type="match status" value="1"/>
</dbReference>
<evidence type="ECO:0000256" key="10">
    <source>
        <dbReference type="ARBA" id="ARBA00023211"/>
    </source>
</evidence>
<dbReference type="SUPFAM" id="SSF52440">
    <property type="entry name" value="PreATP-grasp domain"/>
    <property type="match status" value="1"/>
</dbReference>
<dbReference type="GO" id="GO:0009113">
    <property type="term" value="P:purine nucleobase biosynthetic process"/>
    <property type="evidence" value="ECO:0007669"/>
    <property type="project" value="InterPro"/>
</dbReference>
<dbReference type="AlphaFoldDB" id="A0A1V5MIK3"/>
<dbReference type="InterPro" id="IPR011761">
    <property type="entry name" value="ATP-grasp"/>
</dbReference>
<evidence type="ECO:0000256" key="4">
    <source>
        <dbReference type="ARBA" id="ARBA00013255"/>
    </source>
</evidence>
<dbReference type="Gene3D" id="3.90.600.10">
    <property type="entry name" value="Phosphoribosylglycinamide synthetase, C-terminal domain"/>
    <property type="match status" value="1"/>
</dbReference>